<accession>A0A8H4B508</accession>
<protein>
    <submittedName>
        <fullName evidence="2">Uncharacterized protein</fullName>
    </submittedName>
</protein>
<organism evidence="2 3">
    <name type="scientific">Gigaspora margarita</name>
    <dbReference type="NCBI Taxonomy" id="4874"/>
    <lineage>
        <taxon>Eukaryota</taxon>
        <taxon>Fungi</taxon>
        <taxon>Fungi incertae sedis</taxon>
        <taxon>Mucoromycota</taxon>
        <taxon>Glomeromycotina</taxon>
        <taxon>Glomeromycetes</taxon>
        <taxon>Diversisporales</taxon>
        <taxon>Gigasporaceae</taxon>
        <taxon>Gigaspora</taxon>
    </lineage>
</organism>
<keyword evidence="3" id="KW-1185">Reference proteome</keyword>
<sequence>MQYWHTLKILSLLTKWTGKKASQLLERYRKLSPSFSSATRKRKNRDNDEYGNGDDGYNEIVYFSESGDDNNYDKL</sequence>
<evidence type="ECO:0000256" key="1">
    <source>
        <dbReference type="SAM" id="MobiDB-lite"/>
    </source>
</evidence>
<proteinExistence type="predicted"/>
<reference evidence="2 3" key="1">
    <citation type="journal article" date="2019" name="Environ. Microbiol.">
        <title>At the nexus of three kingdoms: the genome of the mycorrhizal fungus Gigaspora margarita provides insights into plant, endobacterial and fungal interactions.</title>
        <authorList>
            <person name="Venice F."/>
            <person name="Ghignone S."/>
            <person name="Salvioli di Fossalunga A."/>
            <person name="Amselem J."/>
            <person name="Novero M."/>
            <person name="Xianan X."/>
            <person name="Sedzielewska Toro K."/>
            <person name="Morin E."/>
            <person name="Lipzen A."/>
            <person name="Grigoriev I.V."/>
            <person name="Henrissat B."/>
            <person name="Martin F.M."/>
            <person name="Bonfante P."/>
        </authorList>
    </citation>
    <scope>NUCLEOTIDE SEQUENCE [LARGE SCALE GENOMIC DNA]</scope>
    <source>
        <strain evidence="2 3">BEG34</strain>
    </source>
</reference>
<gene>
    <name evidence="2" type="ORF">F8M41_025349</name>
</gene>
<feature type="region of interest" description="Disordered" evidence="1">
    <location>
        <begin position="34"/>
        <end position="75"/>
    </location>
</feature>
<dbReference type="AlphaFoldDB" id="A0A8H4B508"/>
<evidence type="ECO:0000313" key="2">
    <source>
        <dbReference type="EMBL" id="KAF0561160.1"/>
    </source>
</evidence>
<feature type="compositionally biased region" description="Acidic residues" evidence="1">
    <location>
        <begin position="66"/>
        <end position="75"/>
    </location>
</feature>
<dbReference type="EMBL" id="WTPW01000010">
    <property type="protein sequence ID" value="KAF0561160.1"/>
    <property type="molecule type" value="Genomic_DNA"/>
</dbReference>
<name>A0A8H4B508_GIGMA</name>
<dbReference type="Proteomes" id="UP000439903">
    <property type="component" value="Unassembled WGS sequence"/>
</dbReference>
<evidence type="ECO:0000313" key="3">
    <source>
        <dbReference type="Proteomes" id="UP000439903"/>
    </source>
</evidence>
<comment type="caution">
    <text evidence="2">The sequence shown here is derived from an EMBL/GenBank/DDBJ whole genome shotgun (WGS) entry which is preliminary data.</text>
</comment>